<dbReference type="NCBIfam" id="TIGR01085">
    <property type="entry name" value="murE"/>
    <property type="match status" value="1"/>
</dbReference>
<comment type="pathway">
    <text evidence="1 12 13">Cell wall biogenesis; peptidoglycan biosynthesis.</text>
</comment>
<dbReference type="InterPro" id="IPR035911">
    <property type="entry name" value="MurE/MurF_N"/>
</dbReference>
<feature type="binding site" evidence="12">
    <location>
        <position position="34"/>
    </location>
    <ligand>
        <name>UDP-N-acetyl-alpha-D-muramoyl-L-alanyl-D-glutamate</name>
        <dbReference type="ChEBI" id="CHEBI:83900"/>
    </ligand>
</feature>
<dbReference type="GO" id="GO:0009252">
    <property type="term" value="P:peptidoglycan biosynthetic process"/>
    <property type="evidence" value="ECO:0007669"/>
    <property type="project" value="UniProtKB-UniRule"/>
</dbReference>
<keyword evidence="3 12" id="KW-0963">Cytoplasm</keyword>
<dbReference type="GO" id="GO:0071555">
    <property type="term" value="P:cell wall organization"/>
    <property type="evidence" value="ECO:0007669"/>
    <property type="project" value="UniProtKB-KW"/>
</dbReference>
<dbReference type="InterPro" id="IPR000713">
    <property type="entry name" value="Mur_ligase_N"/>
</dbReference>
<dbReference type="GO" id="GO:0051301">
    <property type="term" value="P:cell division"/>
    <property type="evidence" value="ECO:0007669"/>
    <property type="project" value="UniProtKB-KW"/>
</dbReference>
<comment type="cofactor">
    <cofactor evidence="12">
        <name>Mg(2+)</name>
        <dbReference type="ChEBI" id="CHEBI:18420"/>
    </cofactor>
</comment>
<comment type="function">
    <text evidence="12">Catalyzes the addition of meso-diaminopimelic acid to the nucleotide precursor UDP-N-acetylmuramoyl-L-alanyl-D-glutamate (UMAG) in the biosynthesis of bacterial cell-wall peptidoglycan.</text>
</comment>
<keyword evidence="10 12" id="KW-0131">Cell cycle</keyword>
<dbReference type="Gene3D" id="3.90.190.20">
    <property type="entry name" value="Mur ligase, C-terminal domain"/>
    <property type="match status" value="1"/>
</dbReference>
<feature type="binding site" evidence="12">
    <location>
        <position position="474"/>
    </location>
    <ligand>
        <name>meso-2,6-diaminopimelate</name>
        <dbReference type="ChEBI" id="CHEBI:57791"/>
    </ligand>
</feature>
<evidence type="ECO:0000256" key="8">
    <source>
        <dbReference type="ARBA" id="ARBA00022960"/>
    </source>
</evidence>
<dbReference type="InterPro" id="IPR004101">
    <property type="entry name" value="Mur_ligase_C"/>
</dbReference>
<evidence type="ECO:0000313" key="18">
    <source>
        <dbReference type="Proteomes" id="UP000234384"/>
    </source>
</evidence>
<dbReference type="InterPro" id="IPR036615">
    <property type="entry name" value="Mur_ligase_C_dom_sf"/>
</dbReference>
<feature type="modified residue" description="N6-carboxylysine" evidence="12">
    <location>
        <position position="225"/>
    </location>
</feature>
<organism evidence="17 18">
    <name type="scientific">Falseniella ignava</name>
    <dbReference type="NCBI Taxonomy" id="137730"/>
    <lineage>
        <taxon>Bacteria</taxon>
        <taxon>Bacillati</taxon>
        <taxon>Bacillota</taxon>
        <taxon>Bacilli</taxon>
        <taxon>Lactobacillales</taxon>
        <taxon>Aerococcaceae</taxon>
        <taxon>Falseniella</taxon>
    </lineage>
</organism>
<comment type="PTM">
    <text evidence="12">Carboxylation is probably crucial for Mg(2+) binding and, consequently, for the gamma-phosphate positioning of ATP.</text>
</comment>
<dbReference type="NCBIfam" id="NF001126">
    <property type="entry name" value="PRK00139.1-4"/>
    <property type="match status" value="1"/>
</dbReference>
<comment type="subcellular location">
    <subcellularLocation>
        <location evidence="12 13">Cytoplasm</location>
    </subcellularLocation>
</comment>
<dbReference type="GO" id="GO:0005524">
    <property type="term" value="F:ATP binding"/>
    <property type="evidence" value="ECO:0007669"/>
    <property type="project" value="UniProtKB-UniRule"/>
</dbReference>
<evidence type="ECO:0000256" key="11">
    <source>
        <dbReference type="ARBA" id="ARBA00023316"/>
    </source>
</evidence>
<gene>
    <name evidence="12" type="primary">murE</name>
    <name evidence="17" type="ORF">CYJ57_05195</name>
</gene>
<dbReference type="EMBL" id="PKHE01000012">
    <property type="protein sequence ID" value="PKY88616.1"/>
    <property type="molecule type" value="Genomic_DNA"/>
</dbReference>
<feature type="binding site" evidence="12">
    <location>
        <position position="193"/>
    </location>
    <ligand>
        <name>UDP-N-acetyl-alpha-D-muramoyl-L-alanyl-D-glutamate</name>
        <dbReference type="ChEBI" id="CHEBI:83900"/>
    </ligand>
</feature>
<evidence type="ECO:0000256" key="6">
    <source>
        <dbReference type="ARBA" id="ARBA00022741"/>
    </source>
</evidence>
<evidence type="ECO:0000256" key="9">
    <source>
        <dbReference type="ARBA" id="ARBA00022984"/>
    </source>
</evidence>
<keyword evidence="5 12" id="KW-0132">Cell division</keyword>
<evidence type="ECO:0000313" key="17">
    <source>
        <dbReference type="EMBL" id="PKY88616.1"/>
    </source>
</evidence>
<evidence type="ECO:0000256" key="3">
    <source>
        <dbReference type="ARBA" id="ARBA00022490"/>
    </source>
</evidence>
<dbReference type="SUPFAM" id="SSF63418">
    <property type="entry name" value="MurE/MurF N-terminal domain"/>
    <property type="match status" value="1"/>
</dbReference>
<evidence type="ECO:0000256" key="7">
    <source>
        <dbReference type="ARBA" id="ARBA00022840"/>
    </source>
</evidence>
<dbReference type="OrthoDB" id="9800958at2"/>
<comment type="caution">
    <text evidence="17">The sequence shown here is derived from an EMBL/GenBank/DDBJ whole genome shotgun (WGS) entry which is preliminary data.</text>
</comment>
<evidence type="ECO:0000256" key="5">
    <source>
        <dbReference type="ARBA" id="ARBA00022618"/>
    </source>
</evidence>
<keyword evidence="11 12" id="KW-0961">Cell wall biogenesis/degradation</keyword>
<feature type="domain" description="Mur ligase N-terminal catalytic" evidence="14">
    <location>
        <begin position="27"/>
        <end position="102"/>
    </location>
</feature>
<feature type="binding site" evidence="12">
    <location>
        <begin position="116"/>
        <end position="122"/>
    </location>
    <ligand>
        <name>ATP</name>
        <dbReference type="ChEBI" id="CHEBI:30616"/>
    </ligand>
</feature>
<dbReference type="InterPro" id="IPR013221">
    <property type="entry name" value="Mur_ligase_cen"/>
</dbReference>
<evidence type="ECO:0000256" key="1">
    <source>
        <dbReference type="ARBA" id="ARBA00004752"/>
    </source>
</evidence>
<feature type="binding site" evidence="12">
    <location>
        <begin position="158"/>
        <end position="159"/>
    </location>
    <ligand>
        <name>UDP-N-acetyl-alpha-D-muramoyl-L-alanyl-D-glutamate</name>
        <dbReference type="ChEBI" id="CHEBI:83900"/>
    </ligand>
</feature>
<keyword evidence="12" id="KW-0460">Magnesium</keyword>
<dbReference type="Gene3D" id="3.40.1190.10">
    <property type="entry name" value="Mur-like, catalytic domain"/>
    <property type="match status" value="1"/>
</dbReference>
<keyword evidence="9 12" id="KW-0573">Peptidoglycan synthesis</keyword>
<comment type="caution">
    <text evidence="12">Lacks conserved residue(s) required for the propagation of feature annotation.</text>
</comment>
<comment type="catalytic activity">
    <reaction evidence="12">
        <text>UDP-N-acetyl-alpha-D-muramoyl-L-alanyl-D-glutamate + meso-2,6-diaminopimelate + ATP = UDP-N-acetyl-alpha-D-muramoyl-L-alanyl-gamma-D-glutamyl-meso-2,6-diaminopimelate + ADP + phosphate + H(+)</text>
        <dbReference type="Rhea" id="RHEA:23676"/>
        <dbReference type="ChEBI" id="CHEBI:15378"/>
        <dbReference type="ChEBI" id="CHEBI:30616"/>
        <dbReference type="ChEBI" id="CHEBI:43474"/>
        <dbReference type="ChEBI" id="CHEBI:57791"/>
        <dbReference type="ChEBI" id="CHEBI:83900"/>
        <dbReference type="ChEBI" id="CHEBI:83905"/>
        <dbReference type="ChEBI" id="CHEBI:456216"/>
        <dbReference type="EC" id="6.3.2.13"/>
    </reaction>
</comment>
<dbReference type="HAMAP" id="MF_00208">
    <property type="entry name" value="MurE"/>
    <property type="match status" value="1"/>
</dbReference>
<dbReference type="SUPFAM" id="SSF53244">
    <property type="entry name" value="MurD-like peptide ligases, peptide-binding domain"/>
    <property type="match status" value="1"/>
</dbReference>
<evidence type="ECO:0000259" key="14">
    <source>
        <dbReference type="Pfam" id="PF01225"/>
    </source>
</evidence>
<dbReference type="Pfam" id="PF08245">
    <property type="entry name" value="Mur_ligase_M"/>
    <property type="match status" value="1"/>
</dbReference>
<dbReference type="GO" id="GO:0000287">
    <property type="term" value="F:magnesium ion binding"/>
    <property type="evidence" value="ECO:0007669"/>
    <property type="project" value="UniProtKB-UniRule"/>
</dbReference>
<evidence type="ECO:0000256" key="10">
    <source>
        <dbReference type="ARBA" id="ARBA00023306"/>
    </source>
</evidence>
<evidence type="ECO:0000256" key="2">
    <source>
        <dbReference type="ARBA" id="ARBA00005898"/>
    </source>
</evidence>
<evidence type="ECO:0000259" key="15">
    <source>
        <dbReference type="Pfam" id="PF02875"/>
    </source>
</evidence>
<protein>
    <recommendedName>
        <fullName evidence="12">UDP-N-acetylmuramoyl-L-alanyl-D-glutamate--2,6-diaminopimelate ligase</fullName>
        <ecNumber evidence="12">6.3.2.13</ecNumber>
    </recommendedName>
    <alternativeName>
        <fullName evidence="12">Meso-A2pm-adding enzyme</fullName>
    </alternativeName>
    <alternativeName>
        <fullName evidence="12">Meso-diaminopimelate-adding enzyme</fullName>
    </alternativeName>
    <alternativeName>
        <fullName evidence="12">UDP-MurNAc-L-Ala-D-Glu:meso-diaminopimelate ligase</fullName>
    </alternativeName>
    <alternativeName>
        <fullName evidence="12">UDP-MurNAc-tripeptide synthetase</fullName>
    </alternativeName>
    <alternativeName>
        <fullName evidence="12">UDP-N-acetylmuramyl-tripeptide synthetase</fullName>
    </alternativeName>
</protein>
<evidence type="ECO:0000256" key="13">
    <source>
        <dbReference type="RuleBase" id="RU004135"/>
    </source>
</evidence>
<dbReference type="GO" id="GO:0008360">
    <property type="term" value="P:regulation of cell shape"/>
    <property type="evidence" value="ECO:0007669"/>
    <property type="project" value="UniProtKB-KW"/>
</dbReference>
<evidence type="ECO:0000256" key="12">
    <source>
        <dbReference type="HAMAP-Rule" id="MF_00208"/>
    </source>
</evidence>
<dbReference type="Proteomes" id="UP000234384">
    <property type="component" value="Unassembled WGS sequence"/>
</dbReference>
<dbReference type="AlphaFoldDB" id="A0A2I1JYY8"/>
<name>A0A2I1JYY8_9LACT</name>
<dbReference type="GO" id="GO:0008765">
    <property type="term" value="F:UDP-N-acetylmuramoylalanyl-D-glutamate-2,6-diaminopimelate ligase activity"/>
    <property type="evidence" value="ECO:0007669"/>
    <property type="project" value="UniProtKB-UniRule"/>
</dbReference>
<comment type="similarity">
    <text evidence="2 12">Belongs to the MurCDEF family. MurE subfamily.</text>
</comment>
<feature type="domain" description="Mur ligase C-terminal" evidence="15">
    <location>
        <begin position="344"/>
        <end position="472"/>
    </location>
</feature>
<dbReference type="InterPro" id="IPR018109">
    <property type="entry name" value="Folylpolyglutamate_synth_CS"/>
</dbReference>
<dbReference type="EC" id="6.3.2.13" evidence="12"/>
<dbReference type="InterPro" id="IPR005761">
    <property type="entry name" value="UDP-N-AcMur-Glu-dNH2Pim_ligase"/>
</dbReference>
<evidence type="ECO:0000259" key="16">
    <source>
        <dbReference type="Pfam" id="PF08245"/>
    </source>
</evidence>
<dbReference type="SUPFAM" id="SSF53623">
    <property type="entry name" value="MurD-like peptide ligases, catalytic domain"/>
    <property type="match status" value="1"/>
</dbReference>
<keyword evidence="8 12" id="KW-0133">Cell shape</keyword>
<feature type="domain" description="Mur ligase central" evidence="16">
    <location>
        <begin position="114"/>
        <end position="320"/>
    </location>
</feature>
<dbReference type="UniPathway" id="UPA00219"/>
<dbReference type="Gene3D" id="3.40.1390.10">
    <property type="entry name" value="MurE/MurF, N-terminal domain"/>
    <property type="match status" value="1"/>
</dbReference>
<dbReference type="PANTHER" id="PTHR23135">
    <property type="entry name" value="MUR LIGASE FAMILY MEMBER"/>
    <property type="match status" value="1"/>
</dbReference>
<feature type="binding site" evidence="12">
    <location>
        <position position="470"/>
    </location>
    <ligand>
        <name>meso-2,6-diaminopimelate</name>
        <dbReference type="ChEBI" id="CHEBI:57791"/>
    </ligand>
</feature>
<feature type="binding site" evidence="12">
    <location>
        <position position="185"/>
    </location>
    <ligand>
        <name>UDP-N-acetyl-alpha-D-muramoyl-L-alanyl-D-glutamate</name>
        <dbReference type="ChEBI" id="CHEBI:83900"/>
    </ligand>
</feature>
<feature type="binding site" evidence="12">
    <location>
        <position position="396"/>
    </location>
    <ligand>
        <name>meso-2,6-diaminopimelate</name>
        <dbReference type="ChEBI" id="CHEBI:57791"/>
    </ligand>
</feature>
<feature type="binding site" evidence="12">
    <location>
        <begin position="420"/>
        <end position="423"/>
    </location>
    <ligand>
        <name>meso-2,6-diaminopimelate</name>
        <dbReference type="ChEBI" id="CHEBI:57791"/>
    </ligand>
</feature>
<keyword evidence="7 12" id="KW-0067">ATP-binding</keyword>
<dbReference type="PANTHER" id="PTHR23135:SF4">
    <property type="entry name" value="UDP-N-ACETYLMURAMOYL-L-ALANYL-D-GLUTAMATE--2,6-DIAMINOPIMELATE LIGASE MURE HOMOLOG, CHLOROPLASTIC"/>
    <property type="match status" value="1"/>
</dbReference>
<feature type="binding site" evidence="12">
    <location>
        <position position="157"/>
    </location>
    <ligand>
        <name>UDP-N-acetyl-alpha-D-muramoyl-L-alanyl-D-glutamate</name>
        <dbReference type="ChEBI" id="CHEBI:83900"/>
    </ligand>
</feature>
<sequence>MIVNQTELLKPLYNYTILKDIALDESVTSLTNDSRKITPGCGFIAIQGEQFDGHRVLAEVIEAGARLIIVEKKPKNIESLNATIVHVPSTVKAQAILGNQFYQEPSKKMDVVAVTGTNGKTTITHMINFMLERIGHRTGLIGTVQYKIDQQILPAINTTPDSLSLQQMYHQMVEASCQDVLLEASSHALMLGRLWYTSVNCAIFTNLTREHLDFHKTMDGYAQAKSLLFSQLGQQFNVGRAPLAIINQDDGAGELMSAVTSADIVTYSLQDKGATAYAHSITSSSGRTDFVMEFQGESYEVMIPVRGSYNVSNFLASCLCLVYYYDYDVTKVIEMMQHFEGVSGRMQSIQEGQPYEVIVDFAHTTDALERVLSELVAHKSDNQRLITLMGHSGGNRDSEARPELGNILFKYSDLVILTADNPRYEDVTKICQEMIGSHNDKAYHIVVDRKEAIQFAVDQAQTNDILVFLGKGGEPYQVIENQYLPYDEASVVRQTIQDKLSKSEG</sequence>
<dbReference type="GO" id="GO:0005737">
    <property type="term" value="C:cytoplasm"/>
    <property type="evidence" value="ECO:0007669"/>
    <property type="project" value="UniProtKB-SubCell"/>
</dbReference>
<dbReference type="InterPro" id="IPR036565">
    <property type="entry name" value="Mur-like_cat_sf"/>
</dbReference>
<accession>A0A2I1JYY8</accession>
<keyword evidence="4 12" id="KW-0436">Ligase</keyword>
<evidence type="ECO:0000256" key="4">
    <source>
        <dbReference type="ARBA" id="ARBA00022598"/>
    </source>
</evidence>
<keyword evidence="6 12" id="KW-0547">Nucleotide-binding</keyword>
<proteinExistence type="inferred from homology"/>
<dbReference type="GO" id="GO:0004326">
    <property type="term" value="F:tetrahydrofolylpolyglutamate synthase activity"/>
    <property type="evidence" value="ECO:0007669"/>
    <property type="project" value="InterPro"/>
</dbReference>
<dbReference type="PROSITE" id="PS01011">
    <property type="entry name" value="FOLYLPOLYGLU_SYNT_1"/>
    <property type="match status" value="1"/>
</dbReference>
<dbReference type="Pfam" id="PF02875">
    <property type="entry name" value="Mur_ligase_C"/>
    <property type="match status" value="1"/>
</dbReference>
<dbReference type="Pfam" id="PF01225">
    <property type="entry name" value="Mur_ligase"/>
    <property type="match status" value="1"/>
</dbReference>
<reference evidence="17 18" key="1">
    <citation type="submission" date="2017-12" db="EMBL/GenBank/DDBJ databases">
        <title>Phylogenetic diversity of female urinary microbiome.</title>
        <authorList>
            <person name="Thomas-White K."/>
            <person name="Wolfe A.J."/>
        </authorList>
    </citation>
    <scope>NUCLEOTIDE SEQUENCE [LARGE SCALE GENOMIC DNA]</scope>
    <source>
        <strain evidence="17 18">UMB0898</strain>
    </source>
</reference>
<feature type="short sequence motif" description="Meso-diaminopimelate recognition motif" evidence="12">
    <location>
        <begin position="420"/>
        <end position="423"/>
    </location>
</feature>